<dbReference type="AlphaFoldDB" id="A0A918Z9P7"/>
<reference evidence="9" key="1">
    <citation type="journal article" date="2014" name="Int. J. Syst. Evol. Microbiol.">
        <title>Complete genome sequence of Corynebacterium casei LMG S-19264T (=DSM 44701T), isolated from a smear-ripened cheese.</title>
        <authorList>
            <consortium name="US DOE Joint Genome Institute (JGI-PGF)"/>
            <person name="Walter F."/>
            <person name="Albersmeier A."/>
            <person name="Kalinowski J."/>
            <person name="Ruckert C."/>
        </authorList>
    </citation>
    <scope>NUCLEOTIDE SEQUENCE</scope>
    <source>
        <strain evidence="9">CGMCC 4.7403</strain>
    </source>
</reference>
<protein>
    <recommendedName>
        <fullName evidence="3">Aldehyde dehydrogenase</fullName>
    </recommendedName>
</protein>
<proteinExistence type="inferred from homology"/>
<keyword evidence="10" id="KW-1185">Reference proteome</keyword>
<dbReference type="PANTHER" id="PTHR43570:SF16">
    <property type="entry name" value="ALDEHYDE DEHYDROGENASE TYPE III, ISOFORM Q"/>
    <property type="match status" value="1"/>
</dbReference>
<keyword evidence="2 3" id="KW-0560">Oxidoreductase</keyword>
<comment type="caution">
    <text evidence="9">The sequence shown here is derived from an EMBL/GenBank/DDBJ whole genome shotgun (WGS) entry which is preliminary data.</text>
</comment>
<dbReference type="PIRSF" id="PIRSF036492">
    <property type="entry name" value="ALDH"/>
    <property type="match status" value="1"/>
</dbReference>
<dbReference type="InterPro" id="IPR015590">
    <property type="entry name" value="Aldehyde_DH_dom"/>
</dbReference>
<dbReference type="SUPFAM" id="SSF53720">
    <property type="entry name" value="ALDH-like"/>
    <property type="match status" value="1"/>
</dbReference>
<evidence type="ECO:0000313" key="9">
    <source>
        <dbReference type="EMBL" id="GHE41552.1"/>
    </source>
</evidence>
<dbReference type="GO" id="GO:0006081">
    <property type="term" value="P:aldehyde metabolic process"/>
    <property type="evidence" value="ECO:0007669"/>
    <property type="project" value="InterPro"/>
</dbReference>
<name>A0A918Z9P7_9ACTN</name>
<dbReference type="EMBL" id="BNAT01000025">
    <property type="protein sequence ID" value="GHE41552.1"/>
    <property type="molecule type" value="Genomic_DNA"/>
</dbReference>
<dbReference type="Gene3D" id="3.40.309.10">
    <property type="entry name" value="Aldehyde Dehydrogenase, Chain A, domain 2"/>
    <property type="match status" value="1"/>
</dbReference>
<feature type="domain" description="Aldehyde dehydrogenase" evidence="8">
    <location>
        <begin position="21"/>
        <end position="453"/>
    </location>
</feature>
<dbReference type="PANTHER" id="PTHR43570">
    <property type="entry name" value="ALDEHYDE DEHYDROGENASE"/>
    <property type="match status" value="1"/>
</dbReference>
<feature type="active site" evidence="4 5">
    <location>
        <position position="233"/>
    </location>
</feature>
<evidence type="ECO:0000256" key="5">
    <source>
        <dbReference type="PROSITE-ProRule" id="PRU10007"/>
    </source>
</evidence>
<evidence type="ECO:0000259" key="8">
    <source>
        <dbReference type="Pfam" id="PF00171"/>
    </source>
</evidence>
<dbReference type="InterPro" id="IPR016163">
    <property type="entry name" value="Ald_DH_C"/>
</dbReference>
<evidence type="ECO:0000313" key="10">
    <source>
        <dbReference type="Proteomes" id="UP000603227"/>
    </source>
</evidence>
<dbReference type="InterPro" id="IPR016161">
    <property type="entry name" value="Ald_DH/histidinol_DH"/>
</dbReference>
<dbReference type="RefSeq" id="WP_189785654.1">
    <property type="nucleotide sequence ID" value="NZ_BNAT01000025.1"/>
</dbReference>
<dbReference type="Proteomes" id="UP000603227">
    <property type="component" value="Unassembled WGS sequence"/>
</dbReference>
<dbReference type="InterPro" id="IPR016162">
    <property type="entry name" value="Ald_DH_N"/>
</dbReference>
<evidence type="ECO:0000256" key="1">
    <source>
        <dbReference type="ARBA" id="ARBA00009986"/>
    </source>
</evidence>
<gene>
    <name evidence="9" type="ORF">GCM10017771_60840</name>
</gene>
<dbReference type="GO" id="GO:0004029">
    <property type="term" value="F:aldehyde dehydrogenase (NAD+) activity"/>
    <property type="evidence" value="ECO:0007669"/>
    <property type="project" value="TreeGrafter"/>
</dbReference>
<sequence>MTTDSVTADIGAAGSDGLSEPTAEQLRALFDAQREAFLSQEPPTVKQRRDRLDRLILLLTENADAFGEALHADFGHRPSAVSKIADIVGVLGDIRLTRARLGAWMRPTTPVPGLGLLGVGSTVERVPLGVVGIIGPWNFPLGLVVEPAAAALAGGNNVMIKFSEVTNRTAELFIAKVAEYFDPTEVTAVTGGPAVGSAFSALPFDHLFFTGSPNVGALVAEAAGRHLVPVTLELGGKNPVVVDPAADIERTADRIMTARLMNGGQLCLCPELVFVPKDKATSFVDAALRRARTIATSDGGPVSVVNDANFRRLVALLDDARTKGATVHEALPGQEPDAATRRIAPVIVTDFHDDMRITGEEIFGPILMVRPYRTIDEVVRHLAPRHSPLAAYWFGPRNQAFRTFTRRVRFGGMTVNDIALHASVPVLPFGGVGHSGSGTYHGRHGFDTFTHARSTTVSRLPVSMGSFVTPPVSARASELIDGMLARAAKAARRRSGRATRS</sequence>
<dbReference type="GO" id="GO:0005737">
    <property type="term" value="C:cytoplasm"/>
    <property type="evidence" value="ECO:0007669"/>
    <property type="project" value="TreeGrafter"/>
</dbReference>
<reference evidence="9" key="2">
    <citation type="submission" date="2020-09" db="EMBL/GenBank/DDBJ databases">
        <authorList>
            <person name="Sun Q."/>
            <person name="Zhou Y."/>
        </authorList>
    </citation>
    <scope>NUCLEOTIDE SEQUENCE</scope>
    <source>
        <strain evidence="9">CGMCC 4.7403</strain>
    </source>
</reference>
<evidence type="ECO:0000256" key="4">
    <source>
        <dbReference type="PIRSR" id="PIRSR036492-1"/>
    </source>
</evidence>
<evidence type="ECO:0000256" key="2">
    <source>
        <dbReference type="ARBA" id="ARBA00023002"/>
    </source>
</evidence>
<evidence type="ECO:0000256" key="6">
    <source>
        <dbReference type="RuleBase" id="RU003345"/>
    </source>
</evidence>
<evidence type="ECO:0000256" key="3">
    <source>
        <dbReference type="PIRNR" id="PIRNR036492"/>
    </source>
</evidence>
<accession>A0A918Z9P7</accession>
<feature type="region of interest" description="Disordered" evidence="7">
    <location>
        <begin position="1"/>
        <end position="20"/>
    </location>
</feature>
<organism evidence="9 10">
    <name type="scientific">Streptomyces capitiformicae</name>
    <dbReference type="NCBI Taxonomy" id="2014920"/>
    <lineage>
        <taxon>Bacteria</taxon>
        <taxon>Bacillati</taxon>
        <taxon>Actinomycetota</taxon>
        <taxon>Actinomycetes</taxon>
        <taxon>Kitasatosporales</taxon>
        <taxon>Streptomycetaceae</taxon>
        <taxon>Streptomyces</taxon>
    </lineage>
</organism>
<dbReference type="InterPro" id="IPR012394">
    <property type="entry name" value="Aldehyde_DH_NAD(P)"/>
</dbReference>
<dbReference type="Gene3D" id="3.40.605.10">
    <property type="entry name" value="Aldehyde Dehydrogenase, Chain A, domain 1"/>
    <property type="match status" value="1"/>
</dbReference>
<comment type="similarity">
    <text evidence="1 3 6">Belongs to the aldehyde dehydrogenase family.</text>
</comment>
<dbReference type="InterPro" id="IPR029510">
    <property type="entry name" value="Ald_DH_CS_GLU"/>
</dbReference>
<evidence type="ECO:0000256" key="7">
    <source>
        <dbReference type="SAM" id="MobiDB-lite"/>
    </source>
</evidence>
<dbReference type="Pfam" id="PF00171">
    <property type="entry name" value="Aldedh"/>
    <property type="match status" value="1"/>
</dbReference>
<feature type="active site" evidence="4">
    <location>
        <position position="267"/>
    </location>
</feature>
<dbReference type="PROSITE" id="PS00687">
    <property type="entry name" value="ALDEHYDE_DEHYDR_GLU"/>
    <property type="match status" value="1"/>
</dbReference>